<evidence type="ECO:0000313" key="1">
    <source>
        <dbReference type="EMBL" id="ODC03830.1"/>
    </source>
</evidence>
<evidence type="ECO:0008006" key="3">
    <source>
        <dbReference type="Google" id="ProtNLM"/>
    </source>
</evidence>
<dbReference type="Proteomes" id="UP000094291">
    <property type="component" value="Unassembled WGS sequence"/>
</dbReference>
<dbReference type="EMBL" id="MDTQ01000001">
    <property type="protein sequence ID" value="ODC03830.1"/>
    <property type="molecule type" value="Genomic_DNA"/>
</dbReference>
<reference evidence="1 2" key="1">
    <citation type="submission" date="2016-08" db="EMBL/GenBank/DDBJ databases">
        <authorList>
            <person name="Seilhamer J.J."/>
        </authorList>
    </citation>
    <scope>NUCLEOTIDE SEQUENCE [LARGE SCALE GENOMIC DNA]</scope>
    <source>
        <strain evidence="1 2">PH27A</strain>
    </source>
</reference>
<protein>
    <recommendedName>
        <fullName evidence="3">Uracil-DNA glycosylase-like domain-containing protein</fullName>
    </recommendedName>
</protein>
<dbReference type="STRING" id="197479.BFW38_10025"/>
<name>A0A1E2V9Z9_9GAMM</name>
<comment type="caution">
    <text evidence="1">The sequence shown here is derived from an EMBL/GenBank/DDBJ whole genome shotgun (WGS) entry which is preliminary data.</text>
</comment>
<organism evidence="1 2">
    <name type="scientific">Terasakiispira papahanaumokuakeensis</name>
    <dbReference type="NCBI Taxonomy" id="197479"/>
    <lineage>
        <taxon>Bacteria</taxon>
        <taxon>Pseudomonadati</taxon>
        <taxon>Pseudomonadota</taxon>
        <taxon>Gammaproteobacteria</taxon>
        <taxon>Oceanospirillales</taxon>
        <taxon>Terasakiispira</taxon>
    </lineage>
</organism>
<proteinExistence type="predicted"/>
<accession>A0A1E2V9Z9</accession>
<keyword evidence="2" id="KW-1185">Reference proteome</keyword>
<evidence type="ECO:0000313" key="2">
    <source>
        <dbReference type="Proteomes" id="UP000094291"/>
    </source>
</evidence>
<dbReference type="AlphaFoldDB" id="A0A1E2V9Z9"/>
<sequence length="211" mass="24114">MFEDWKKKENHQGQLFITDGVIDQDLWRSSNSKVMFLLKEAYDSKRHSGTWDLPELIKRRGVSGRTFKPMAQWAYGVQNLLKGKGIAPYVDNSSDVKQSLLSSSVVNIKKSSGKKASSNTDLLNYVNEDWNLLYSQIKAISPRVVVCGKTWSLIANKLKNKKKITDRAYVSENIIYINFWHPSNRSSNLMSYYALCAITEMALNEASKYDL</sequence>
<gene>
    <name evidence="1" type="ORF">BFW38_10025</name>
</gene>